<keyword evidence="4" id="KW-0560">Oxidoreductase</keyword>
<dbReference type="GO" id="GO:0016705">
    <property type="term" value="F:oxidoreductase activity, acting on paired donors, with incorporation or reduction of molecular oxygen"/>
    <property type="evidence" value="ECO:0007669"/>
    <property type="project" value="InterPro"/>
</dbReference>
<name>A0A9W9KSJ9_9EURO</name>
<keyword evidence="7" id="KW-0472">Membrane</keyword>
<evidence type="ECO:0000256" key="2">
    <source>
        <dbReference type="ARBA" id="ARBA00010617"/>
    </source>
</evidence>
<evidence type="ECO:0000256" key="1">
    <source>
        <dbReference type="ARBA" id="ARBA00001971"/>
    </source>
</evidence>
<comment type="cofactor">
    <cofactor evidence="1">
        <name>heme</name>
        <dbReference type="ChEBI" id="CHEBI:30413"/>
    </cofactor>
</comment>
<dbReference type="Pfam" id="PF00067">
    <property type="entry name" value="p450"/>
    <property type="match status" value="1"/>
</dbReference>
<keyword evidence="7" id="KW-1133">Transmembrane helix</keyword>
<evidence type="ECO:0008006" key="10">
    <source>
        <dbReference type="Google" id="ProtNLM"/>
    </source>
</evidence>
<dbReference type="InterPro" id="IPR036396">
    <property type="entry name" value="Cyt_P450_sf"/>
</dbReference>
<evidence type="ECO:0000256" key="3">
    <source>
        <dbReference type="ARBA" id="ARBA00022723"/>
    </source>
</evidence>
<dbReference type="PANTHER" id="PTHR24287">
    <property type="entry name" value="P450, PUTATIVE (EUROFUNG)-RELATED"/>
    <property type="match status" value="1"/>
</dbReference>
<dbReference type="EMBL" id="JAPQKH010000001">
    <property type="protein sequence ID" value="KAJ5116808.1"/>
    <property type="molecule type" value="Genomic_DNA"/>
</dbReference>
<keyword evidence="7" id="KW-0812">Transmembrane</keyword>
<evidence type="ECO:0000256" key="7">
    <source>
        <dbReference type="SAM" id="Phobius"/>
    </source>
</evidence>
<dbReference type="InterPro" id="IPR047146">
    <property type="entry name" value="Cyt_P450_E_CYP52_fungi"/>
</dbReference>
<protein>
    <recommendedName>
        <fullName evidence="10">Cytochrome P450</fullName>
    </recommendedName>
</protein>
<dbReference type="GO" id="GO:0005506">
    <property type="term" value="F:iron ion binding"/>
    <property type="evidence" value="ECO:0007669"/>
    <property type="project" value="InterPro"/>
</dbReference>
<accession>A0A9W9KSJ9</accession>
<keyword evidence="5" id="KW-0408">Iron</keyword>
<evidence type="ECO:0000313" key="9">
    <source>
        <dbReference type="Proteomes" id="UP001149165"/>
    </source>
</evidence>
<dbReference type="GO" id="GO:0004497">
    <property type="term" value="F:monooxygenase activity"/>
    <property type="evidence" value="ECO:0007669"/>
    <property type="project" value="UniProtKB-KW"/>
</dbReference>
<reference evidence="8" key="2">
    <citation type="journal article" date="2023" name="IMA Fungus">
        <title>Comparative genomic study of the Penicillium genus elucidates a diverse pangenome and 15 lateral gene transfer events.</title>
        <authorList>
            <person name="Petersen C."/>
            <person name="Sorensen T."/>
            <person name="Nielsen M.R."/>
            <person name="Sondergaard T.E."/>
            <person name="Sorensen J.L."/>
            <person name="Fitzpatrick D.A."/>
            <person name="Frisvad J.C."/>
            <person name="Nielsen K.L."/>
        </authorList>
    </citation>
    <scope>NUCLEOTIDE SEQUENCE</scope>
    <source>
        <strain evidence="8">IBT 30069</strain>
    </source>
</reference>
<feature type="transmembrane region" description="Helical" evidence="7">
    <location>
        <begin position="12"/>
        <end position="32"/>
    </location>
</feature>
<dbReference type="InterPro" id="IPR001128">
    <property type="entry name" value="Cyt_P450"/>
</dbReference>
<evidence type="ECO:0000256" key="5">
    <source>
        <dbReference type="ARBA" id="ARBA00023004"/>
    </source>
</evidence>
<dbReference type="OrthoDB" id="1470350at2759"/>
<keyword evidence="3" id="KW-0479">Metal-binding</keyword>
<dbReference type="SUPFAM" id="SSF48264">
    <property type="entry name" value="Cytochrome P450"/>
    <property type="match status" value="1"/>
</dbReference>
<dbReference type="Proteomes" id="UP001149165">
    <property type="component" value="Unassembled WGS sequence"/>
</dbReference>
<dbReference type="Gene3D" id="1.10.630.10">
    <property type="entry name" value="Cytochrome P450"/>
    <property type="match status" value="1"/>
</dbReference>
<gene>
    <name evidence="8" type="ORF">N7456_001156</name>
</gene>
<dbReference type="AlphaFoldDB" id="A0A9W9KSJ9"/>
<evidence type="ECO:0000256" key="4">
    <source>
        <dbReference type="ARBA" id="ARBA00023002"/>
    </source>
</evidence>
<proteinExistence type="inferred from homology"/>
<dbReference type="GO" id="GO:0043386">
    <property type="term" value="P:mycotoxin biosynthetic process"/>
    <property type="evidence" value="ECO:0007669"/>
    <property type="project" value="UniProtKB-ARBA"/>
</dbReference>
<keyword evidence="6" id="KW-0503">Monooxygenase</keyword>
<keyword evidence="9" id="KW-1185">Reference proteome</keyword>
<dbReference type="GO" id="GO:0020037">
    <property type="term" value="F:heme binding"/>
    <property type="evidence" value="ECO:0007669"/>
    <property type="project" value="InterPro"/>
</dbReference>
<evidence type="ECO:0000256" key="6">
    <source>
        <dbReference type="ARBA" id="ARBA00023033"/>
    </source>
</evidence>
<comment type="caution">
    <text evidence="8">The sequence shown here is derived from an EMBL/GenBank/DDBJ whole genome shotgun (WGS) entry which is preliminary data.</text>
</comment>
<dbReference type="PANTHER" id="PTHR24287:SF17">
    <property type="entry name" value="P450, PUTATIVE (EUROFUNG)-RELATED"/>
    <property type="match status" value="1"/>
</dbReference>
<reference evidence="8" key="1">
    <citation type="submission" date="2022-11" db="EMBL/GenBank/DDBJ databases">
        <authorList>
            <person name="Petersen C."/>
        </authorList>
    </citation>
    <scope>NUCLEOTIDE SEQUENCE</scope>
    <source>
        <strain evidence="8">IBT 30069</strain>
    </source>
</reference>
<comment type="similarity">
    <text evidence="2">Belongs to the cytochrome P450 family.</text>
</comment>
<organism evidence="8 9">
    <name type="scientific">Penicillium angulare</name>
    <dbReference type="NCBI Taxonomy" id="116970"/>
    <lineage>
        <taxon>Eukaryota</taxon>
        <taxon>Fungi</taxon>
        <taxon>Dikarya</taxon>
        <taxon>Ascomycota</taxon>
        <taxon>Pezizomycotina</taxon>
        <taxon>Eurotiomycetes</taxon>
        <taxon>Eurotiomycetidae</taxon>
        <taxon>Eurotiales</taxon>
        <taxon>Aspergillaceae</taxon>
        <taxon>Penicillium</taxon>
    </lineage>
</organism>
<evidence type="ECO:0000313" key="8">
    <source>
        <dbReference type="EMBL" id="KAJ5116808.1"/>
    </source>
</evidence>
<sequence length="380" mass="43113">MSALISLDRLSLLISTHPATFAAIALSILFLLRKLFDAHTRKSFEKLYGCEKAPDESDRFKYDILGISKAIEFASHLKDQTILSYTDSLFQRYGETYTSNILSQPFVLTCNAKNIKHLLSTGFKDFDISALRKHLFDPITPHGIFTVDGPDWKTNREGLRGRLSNLRQLIDFEFLEEQFQMYLKHVPPHGEKFDVQACNFALFTDLQTFFSLGESSNSLSSTQTVAQRQFVDDLSTIKDCIVRDGFRGPLHHFSSKKEFFRACERAKDYVIERTTQQVRKRRNAVMKIGTEDSFEGTESEEIAVSTDQALSILIANDTMGTTLSAIFFCLSHNGHVTEKLRASIIETIGMEPPTWTQLGSLVYVRWVICEGKSTALRTSL</sequence>